<keyword evidence="1" id="KW-0694">RNA-binding</keyword>
<evidence type="ECO:0000259" key="3">
    <source>
        <dbReference type="Pfam" id="PF05183"/>
    </source>
</evidence>
<evidence type="ECO:0000256" key="2">
    <source>
        <dbReference type="SAM" id="MobiDB-lite"/>
    </source>
</evidence>
<dbReference type="EC" id="2.7.7.48" evidence="1"/>
<dbReference type="GO" id="GO:0030422">
    <property type="term" value="P:siRNA processing"/>
    <property type="evidence" value="ECO:0007669"/>
    <property type="project" value="TreeGrafter"/>
</dbReference>
<proteinExistence type="inferred from homology"/>
<feature type="region of interest" description="Disordered" evidence="2">
    <location>
        <begin position="146"/>
        <end position="222"/>
    </location>
</feature>
<keyword evidence="1" id="KW-0696">RNA-directed RNA polymerase</keyword>
<dbReference type="GO" id="GO:0003968">
    <property type="term" value="F:RNA-directed RNA polymerase activity"/>
    <property type="evidence" value="ECO:0007669"/>
    <property type="project" value="UniProtKB-KW"/>
</dbReference>
<dbReference type="Pfam" id="PF05183">
    <property type="entry name" value="RdRP"/>
    <property type="match status" value="1"/>
</dbReference>
<evidence type="ECO:0000313" key="5">
    <source>
        <dbReference type="Proteomes" id="UP000326565"/>
    </source>
</evidence>
<feature type="compositionally biased region" description="Polar residues" evidence="2">
    <location>
        <begin position="154"/>
        <end position="164"/>
    </location>
</feature>
<dbReference type="InterPro" id="IPR007855">
    <property type="entry name" value="RDRP"/>
</dbReference>
<accession>A0A5N5X761</accession>
<keyword evidence="1" id="KW-0548">Nucleotidyltransferase</keyword>
<dbReference type="EMBL" id="ML732180">
    <property type="protein sequence ID" value="KAB8076506.1"/>
    <property type="molecule type" value="Genomic_DNA"/>
</dbReference>
<comment type="catalytic activity">
    <reaction evidence="1">
        <text>RNA(n) + a ribonucleoside 5'-triphosphate = RNA(n+1) + diphosphate</text>
        <dbReference type="Rhea" id="RHEA:21248"/>
        <dbReference type="Rhea" id="RHEA-COMP:14527"/>
        <dbReference type="Rhea" id="RHEA-COMP:17342"/>
        <dbReference type="ChEBI" id="CHEBI:33019"/>
        <dbReference type="ChEBI" id="CHEBI:61557"/>
        <dbReference type="ChEBI" id="CHEBI:140395"/>
        <dbReference type="EC" id="2.7.7.48"/>
    </reaction>
</comment>
<evidence type="ECO:0000313" key="4">
    <source>
        <dbReference type="EMBL" id="KAB8076506.1"/>
    </source>
</evidence>
<gene>
    <name evidence="4" type="ORF">BDV29DRAFT_86632</name>
</gene>
<dbReference type="GO" id="GO:0003723">
    <property type="term" value="F:RNA binding"/>
    <property type="evidence" value="ECO:0007669"/>
    <property type="project" value="UniProtKB-KW"/>
</dbReference>
<comment type="similarity">
    <text evidence="1">Belongs to the RdRP family.</text>
</comment>
<evidence type="ECO:0000256" key="1">
    <source>
        <dbReference type="RuleBase" id="RU363098"/>
    </source>
</evidence>
<keyword evidence="1" id="KW-0808">Transferase</keyword>
<feature type="domain" description="RDRP core" evidence="3">
    <location>
        <begin position="454"/>
        <end position="1093"/>
    </location>
</feature>
<dbReference type="InterPro" id="IPR057596">
    <property type="entry name" value="RDRP_core"/>
</dbReference>
<dbReference type="Proteomes" id="UP000326565">
    <property type="component" value="Unassembled WGS sequence"/>
</dbReference>
<dbReference type="Gene3D" id="1.10.8.790">
    <property type="entry name" value="RNA-dependent RNA polymerase, slab domain, helical subdomain-like"/>
    <property type="match status" value="1"/>
</dbReference>
<dbReference type="GO" id="GO:0031380">
    <property type="term" value="C:nuclear RNA-directed RNA polymerase complex"/>
    <property type="evidence" value="ECO:0007669"/>
    <property type="project" value="TreeGrafter"/>
</dbReference>
<dbReference type="OrthoDB" id="10055769at2759"/>
<dbReference type="PANTHER" id="PTHR23079:SF14">
    <property type="entry name" value="RNA-DEPENDENT RNA POLYMERASE"/>
    <property type="match status" value="1"/>
</dbReference>
<reference evidence="4 5" key="1">
    <citation type="submission" date="2019-04" db="EMBL/GenBank/DDBJ databases">
        <title>Friends and foes A comparative genomics study of 23 Aspergillus species from section Flavi.</title>
        <authorList>
            <consortium name="DOE Joint Genome Institute"/>
            <person name="Kjaerbolling I."/>
            <person name="Vesth T."/>
            <person name="Frisvad J.C."/>
            <person name="Nybo J.L."/>
            <person name="Theobald S."/>
            <person name="Kildgaard S."/>
            <person name="Isbrandt T."/>
            <person name="Kuo A."/>
            <person name="Sato A."/>
            <person name="Lyhne E.K."/>
            <person name="Kogle M.E."/>
            <person name="Wiebenga A."/>
            <person name="Kun R.S."/>
            <person name="Lubbers R.J."/>
            <person name="Makela M.R."/>
            <person name="Barry K."/>
            <person name="Chovatia M."/>
            <person name="Clum A."/>
            <person name="Daum C."/>
            <person name="Haridas S."/>
            <person name="He G."/>
            <person name="LaButti K."/>
            <person name="Lipzen A."/>
            <person name="Mondo S."/>
            <person name="Riley R."/>
            <person name="Salamov A."/>
            <person name="Simmons B.A."/>
            <person name="Magnuson J.K."/>
            <person name="Henrissat B."/>
            <person name="Mortensen U.H."/>
            <person name="Larsen T.O."/>
            <person name="Devries R.P."/>
            <person name="Grigoriev I.V."/>
            <person name="Machida M."/>
            <person name="Baker S.E."/>
            <person name="Andersen M.R."/>
        </authorList>
    </citation>
    <scope>NUCLEOTIDE SEQUENCE [LARGE SCALE GENOMIC DNA]</scope>
    <source>
        <strain evidence="4 5">CBS 151.66</strain>
    </source>
</reference>
<sequence length="1306" mass="148639">MSWPRTPERRGQELYKLIDSLNEQFGLNIANAHIYSPSVGIDRKSLPWRVHNGIRILYFNLKIDLGQIINSFEEWVSSRPVLPVNAGHDPSRLSTSRLTRSGTDLLTANCRTSISELERDERLRYLFKLLEDELYLLNKGYLSSSFEREDDTPVTGTVNPSPSRSLKRRISDDEDEFHTAPNSPVKDPAPGPSISAEESRNPGNGSARRDPDPEPAAGGPMHIFKGRKTAETRDPSAFTQKLTAPDNFRRYDAVLPAQDSVNISFSTTELTSVFDSYDGRLDTSFISNVTDATEPMFDSDYEDSVVGNMSIQKLKTALDRPQDMEGDPADEPRYSVEQQIIDELLESGPFAQAQPFAGSVPLRYRYELERIGRAWGVPLDRMLVGKNISFKTRDDFWDWIKGHNQRNERPLPEKPTTKAWDAAVGSFKTDKHSEVTVLTGDLEWCNDSERGILKLILNPLKTERTCRFHRRFGSDRFLSLTMPAPTRPPGHFRLTSNPSLLRESIALWLTQFAHRCLGRTWKPFFVEEVKTKRKVKAEPRFRVDFFAIDGVDFDKSLHAPLIASPKQSSENHTAMNLESLIEWHMSRDENIKQSNCKLFQRLSLGLSKTFATVALKPSQVLHLSDLPNSTVMNDGCALMSRTLANQICDSLGITGNTPSAFQGRIAGAKGLWMVDRHDSDVSTDSDVWIQISDSQLKISPHPQLWQEPIDEEKLTFEVVKWSKPLHTVDLNTQLLAILEHGGRVKKYIADLTRAGIKAVYEDFVKVMQTDSPVLCRSLIQKIKPPVEDNSNVMLFKLKRLEEWTANNAEFIVRLTEAGFAPRSFYPLRRRLRKCLSSLLDQYAEELHIEVPLSTYAFCIADPYGVLKEDEVHFGLSNNWRDPQGHFEDNLLDGLDVLVARLPAHLPSDIQRRRAVWKPELRHFKDVIVFPTVGHTPLAHMLSGGDYDGDTPWICWDQNIVQRFRNSNLPTEDYPAEHFGLEKHDVPMENIHSWDEFLQSAFTFNLTMSNLGRCTVEHEKISYDESIDSPNAKELACLLSHLVDGRKSGVRLSEQAWQEYRKRISPRMREPPAYKNPGRKHKPSNIIDYLRFEVARTERNKVMKLLEGSFPEADNMHHRDEDLVRPWNEAHEQAQEDKREGGQLHLVLKRITDDIRKFHLRWAHSCSSANTFSAILDIAAQARAIPLPEGDHPMITVWRHSKDAWLQLLASCIHKNHPRSNLAFHAFGDELCQLKASSVPSRPVANEILACYRVNQKVVARLTARDVVEDEDSDGDEYEGEGAIVATLHGTQMPGGWYDWDDGLSVE</sequence>
<keyword evidence="5" id="KW-1185">Reference proteome</keyword>
<protein>
    <recommendedName>
        <fullName evidence="1">RNA-dependent RNA polymerase</fullName>
        <ecNumber evidence="1">2.7.7.48</ecNumber>
    </recommendedName>
</protein>
<organism evidence="4 5">
    <name type="scientific">Aspergillus leporis</name>
    <dbReference type="NCBI Taxonomy" id="41062"/>
    <lineage>
        <taxon>Eukaryota</taxon>
        <taxon>Fungi</taxon>
        <taxon>Dikarya</taxon>
        <taxon>Ascomycota</taxon>
        <taxon>Pezizomycotina</taxon>
        <taxon>Eurotiomycetes</taxon>
        <taxon>Eurotiomycetidae</taxon>
        <taxon>Eurotiales</taxon>
        <taxon>Aspergillaceae</taxon>
        <taxon>Aspergillus</taxon>
        <taxon>Aspergillus subgen. Circumdati</taxon>
    </lineage>
</organism>
<name>A0A5N5X761_9EURO</name>
<dbReference type="PANTHER" id="PTHR23079">
    <property type="entry name" value="RNA-DEPENDENT RNA POLYMERASE"/>
    <property type="match status" value="1"/>
</dbReference>